<accession>A0ABT7LBY1</accession>
<keyword evidence="2" id="KW-1185">Reference proteome</keyword>
<organism evidence="1 2">
    <name type="scientific">Roseateles subflavus</name>
    <dbReference type="NCBI Taxonomy" id="3053353"/>
    <lineage>
        <taxon>Bacteria</taxon>
        <taxon>Pseudomonadati</taxon>
        <taxon>Pseudomonadota</taxon>
        <taxon>Betaproteobacteria</taxon>
        <taxon>Burkholderiales</taxon>
        <taxon>Sphaerotilaceae</taxon>
        <taxon>Roseateles</taxon>
    </lineage>
</organism>
<name>A0ABT7LBY1_9BURK</name>
<dbReference type="EMBL" id="JASVDS010000001">
    <property type="protein sequence ID" value="MDL5030363.1"/>
    <property type="molecule type" value="Genomic_DNA"/>
</dbReference>
<dbReference type="Proteomes" id="UP001238603">
    <property type="component" value="Unassembled WGS sequence"/>
</dbReference>
<gene>
    <name evidence="1" type="ORF">QRD43_00480</name>
</gene>
<reference evidence="1 2" key="1">
    <citation type="submission" date="2023-06" db="EMBL/GenBank/DDBJ databases">
        <title>Pelomonas sp. APW6 16S ribosomal RNA gene genome sequencing and assembly.</title>
        <authorList>
            <person name="Woo H."/>
        </authorList>
    </citation>
    <scope>NUCLEOTIDE SEQUENCE [LARGE SCALE GENOMIC DNA]</scope>
    <source>
        <strain evidence="1 2">APW6</strain>
    </source>
</reference>
<evidence type="ECO:0000313" key="2">
    <source>
        <dbReference type="Proteomes" id="UP001238603"/>
    </source>
</evidence>
<dbReference type="RefSeq" id="WP_285980503.1">
    <property type="nucleotide sequence ID" value="NZ_JASVDS010000001.1"/>
</dbReference>
<sequence length="115" mass="12983">MSYDDIRTYIGLLKQHAQTEHGINIHWPAINLASLRAVAHSQLASLQVADAVATSTHYAVKLSRFGLADPSYLALLRRHAYRHKGCFLGYGIKFLTRYDALTEKMPHLSAAFENW</sequence>
<protein>
    <submittedName>
        <fullName evidence="1">Uncharacterized protein</fullName>
    </submittedName>
</protein>
<evidence type="ECO:0000313" key="1">
    <source>
        <dbReference type="EMBL" id="MDL5030363.1"/>
    </source>
</evidence>
<proteinExistence type="predicted"/>
<comment type="caution">
    <text evidence="1">The sequence shown here is derived from an EMBL/GenBank/DDBJ whole genome shotgun (WGS) entry which is preliminary data.</text>
</comment>